<evidence type="ECO:0000256" key="1">
    <source>
        <dbReference type="SAM" id="MobiDB-lite"/>
    </source>
</evidence>
<feature type="compositionally biased region" description="Basic and acidic residues" evidence="1">
    <location>
        <begin position="10"/>
        <end position="25"/>
    </location>
</feature>
<dbReference type="AlphaFoldDB" id="A0AAD6LQS9"/>
<sequence>MVADQLSSQKIERARKSTRKSEEIRSKRISKELWWNASRQARPLLLLSPDSKAKAIWHRTAMHHLFV</sequence>
<dbReference type="Proteomes" id="UP001164929">
    <property type="component" value="Chromosome 14"/>
</dbReference>
<feature type="region of interest" description="Disordered" evidence="1">
    <location>
        <begin position="1"/>
        <end position="25"/>
    </location>
</feature>
<keyword evidence="3" id="KW-1185">Reference proteome</keyword>
<organism evidence="2 3">
    <name type="scientific">Populus alba x Populus x berolinensis</name>
    <dbReference type="NCBI Taxonomy" id="444605"/>
    <lineage>
        <taxon>Eukaryota</taxon>
        <taxon>Viridiplantae</taxon>
        <taxon>Streptophyta</taxon>
        <taxon>Embryophyta</taxon>
        <taxon>Tracheophyta</taxon>
        <taxon>Spermatophyta</taxon>
        <taxon>Magnoliopsida</taxon>
        <taxon>eudicotyledons</taxon>
        <taxon>Gunneridae</taxon>
        <taxon>Pentapetalae</taxon>
        <taxon>rosids</taxon>
        <taxon>fabids</taxon>
        <taxon>Malpighiales</taxon>
        <taxon>Salicaceae</taxon>
        <taxon>Saliceae</taxon>
        <taxon>Populus</taxon>
    </lineage>
</organism>
<evidence type="ECO:0000313" key="3">
    <source>
        <dbReference type="Proteomes" id="UP001164929"/>
    </source>
</evidence>
<gene>
    <name evidence="2" type="ORF">NC653_032179</name>
</gene>
<reference evidence="2" key="1">
    <citation type="journal article" date="2023" name="Mol. Ecol. Resour.">
        <title>Chromosome-level genome assembly of a triploid poplar Populus alba 'Berolinensis'.</title>
        <authorList>
            <person name="Chen S."/>
            <person name="Yu Y."/>
            <person name="Wang X."/>
            <person name="Wang S."/>
            <person name="Zhang T."/>
            <person name="Zhou Y."/>
            <person name="He R."/>
            <person name="Meng N."/>
            <person name="Wang Y."/>
            <person name="Liu W."/>
            <person name="Liu Z."/>
            <person name="Liu J."/>
            <person name="Guo Q."/>
            <person name="Huang H."/>
            <person name="Sederoff R.R."/>
            <person name="Wang G."/>
            <person name="Qu G."/>
            <person name="Chen S."/>
        </authorList>
    </citation>
    <scope>NUCLEOTIDE SEQUENCE</scope>
    <source>
        <strain evidence="2">SC-2020</strain>
    </source>
</reference>
<proteinExistence type="predicted"/>
<comment type="caution">
    <text evidence="2">The sequence shown here is derived from an EMBL/GenBank/DDBJ whole genome shotgun (WGS) entry which is preliminary data.</text>
</comment>
<protein>
    <submittedName>
        <fullName evidence="2">Uncharacterized protein</fullName>
    </submittedName>
</protein>
<dbReference type="EMBL" id="JAQIZT010000014">
    <property type="protein sequence ID" value="KAJ6971580.1"/>
    <property type="molecule type" value="Genomic_DNA"/>
</dbReference>
<accession>A0AAD6LQS9</accession>
<evidence type="ECO:0000313" key="2">
    <source>
        <dbReference type="EMBL" id="KAJ6971580.1"/>
    </source>
</evidence>
<name>A0AAD6LQS9_9ROSI</name>